<comment type="function">
    <text evidence="12">Catalyzes the formation of phosphatidylethanolamine (PtdEtn) from phosphatidylserine (PtdSer). Plays a central role in phospholipid metabolism and in the interorganelle trafficking of phosphatidylserine. May be involved in lipid droplet biogenesis at the endoplasmic reticulum membrane.</text>
</comment>
<keyword evidence="7" id="KW-0594">Phospholipid biosynthesis</keyword>
<keyword evidence="10" id="KW-0670">Pyruvate</keyword>
<sequence>MTVSVVRFLSFSNQNFASKQEDELESLGIRRSKFWIYTAWFGCTFIAVGSIIYLIDLMVPDARVLRDSRHYYSTWKLRAYCSMPLNAMSRFSGGIANAYIPVWLRPTILDSSFFARGDVEYSAAFTVGMYVKAYHCRMDEALVDDLREYPTLASLFNRKLKPSVRPISDAELVSPADGVVVHYGKVNDGRIEFVKGQDYALSDFLGPLELEQAFENTKKGLTELYQIVIYLAPGNYHAFHSPAQWTMQEEVHYPGLLLSVRPSLLDRLPKLFCMNERVVLNGCWRHGFFSLIAVAATNVGDVAIDVDPELHTNLKKIQREDPALASYVKINHAYYPGERIGEFRLGSTVVLVFESPDSINFAFKAGDHLRYGQSLIKTDL</sequence>
<comment type="pathway">
    <text evidence="11">Phospholipid metabolism; phosphatidylethanolamine biosynthesis.</text>
</comment>
<keyword evidence="8" id="KW-0456">Lyase</keyword>
<dbReference type="AlphaFoldDB" id="A0A0N4UX22"/>
<keyword evidence="13" id="KW-1133">Transmembrane helix</keyword>
<dbReference type="OrthoDB" id="4330at2759"/>
<evidence type="ECO:0000256" key="7">
    <source>
        <dbReference type="ARBA" id="ARBA00023209"/>
    </source>
</evidence>
<keyword evidence="15" id="KW-1185">Reference proteome</keyword>
<dbReference type="GO" id="GO:0005739">
    <property type="term" value="C:mitochondrion"/>
    <property type="evidence" value="ECO:0007669"/>
    <property type="project" value="TreeGrafter"/>
</dbReference>
<dbReference type="InterPro" id="IPR003817">
    <property type="entry name" value="PS_Dcarbxylase"/>
</dbReference>
<gene>
    <name evidence="14" type="ORF">EVEC_LOCUS1771</name>
</gene>
<dbReference type="WBParaSite" id="EVEC_0000206301-mRNA-1">
    <property type="protein sequence ID" value="EVEC_0000206301-mRNA-1"/>
    <property type="gene ID" value="EVEC_0000206301"/>
</dbReference>
<protein>
    <recommendedName>
        <fullName evidence="3">phosphatidylserine decarboxylase</fullName>
        <ecNumber evidence="3">4.1.1.65</ecNumber>
    </recommendedName>
</protein>
<evidence type="ECO:0000256" key="4">
    <source>
        <dbReference type="ARBA" id="ARBA00022516"/>
    </source>
</evidence>
<evidence type="ECO:0000256" key="13">
    <source>
        <dbReference type="SAM" id="Phobius"/>
    </source>
</evidence>
<evidence type="ECO:0000313" key="14">
    <source>
        <dbReference type="EMBL" id="VDD86628.1"/>
    </source>
</evidence>
<evidence type="ECO:0000256" key="8">
    <source>
        <dbReference type="ARBA" id="ARBA00023239"/>
    </source>
</evidence>
<keyword evidence="5" id="KW-0210">Decarboxylase</keyword>
<dbReference type="GO" id="GO:0006646">
    <property type="term" value="P:phosphatidylethanolamine biosynthetic process"/>
    <property type="evidence" value="ECO:0007669"/>
    <property type="project" value="UniProtKB-UniPathway"/>
</dbReference>
<dbReference type="PANTHER" id="PTHR10067:SF6">
    <property type="entry name" value="PHOSPHATIDYLSERINE DECARBOXYLASE PROENZYME, MITOCHONDRIAL"/>
    <property type="match status" value="1"/>
</dbReference>
<dbReference type="InterPro" id="IPR033177">
    <property type="entry name" value="PSD-B"/>
</dbReference>
<evidence type="ECO:0000256" key="9">
    <source>
        <dbReference type="ARBA" id="ARBA00023264"/>
    </source>
</evidence>
<organism evidence="16">
    <name type="scientific">Enterobius vermicularis</name>
    <name type="common">Human pinworm</name>
    <dbReference type="NCBI Taxonomy" id="51028"/>
    <lineage>
        <taxon>Eukaryota</taxon>
        <taxon>Metazoa</taxon>
        <taxon>Ecdysozoa</taxon>
        <taxon>Nematoda</taxon>
        <taxon>Chromadorea</taxon>
        <taxon>Rhabditida</taxon>
        <taxon>Spirurina</taxon>
        <taxon>Oxyuridomorpha</taxon>
        <taxon>Oxyuroidea</taxon>
        <taxon>Oxyuridae</taxon>
        <taxon>Enterobius</taxon>
    </lineage>
</organism>
<keyword evidence="13" id="KW-0812">Transmembrane</keyword>
<accession>A0A0N4UX22</accession>
<reference evidence="14 15" key="2">
    <citation type="submission" date="2018-10" db="EMBL/GenBank/DDBJ databases">
        <authorList>
            <consortium name="Pathogen Informatics"/>
        </authorList>
    </citation>
    <scope>NUCLEOTIDE SEQUENCE [LARGE SCALE GENOMIC DNA]</scope>
</reference>
<evidence type="ECO:0000256" key="2">
    <source>
        <dbReference type="ARBA" id="ARBA00005189"/>
    </source>
</evidence>
<feature type="transmembrane region" description="Helical" evidence="13">
    <location>
        <begin position="34"/>
        <end position="59"/>
    </location>
</feature>
<dbReference type="GO" id="GO:0004609">
    <property type="term" value="F:phosphatidylserine decarboxylase activity"/>
    <property type="evidence" value="ECO:0007669"/>
    <property type="project" value="UniProtKB-EC"/>
</dbReference>
<keyword evidence="6" id="KW-0443">Lipid metabolism</keyword>
<reference evidence="16" key="1">
    <citation type="submission" date="2017-02" db="UniProtKB">
        <authorList>
            <consortium name="WormBaseParasite"/>
        </authorList>
    </citation>
    <scope>IDENTIFICATION</scope>
</reference>
<name>A0A0N4UX22_ENTVE</name>
<evidence type="ECO:0000256" key="12">
    <source>
        <dbReference type="ARBA" id="ARBA00045136"/>
    </source>
</evidence>
<evidence type="ECO:0000256" key="3">
    <source>
        <dbReference type="ARBA" id="ARBA00012243"/>
    </source>
</evidence>
<dbReference type="Pfam" id="PF02666">
    <property type="entry name" value="PS_Dcarbxylase"/>
    <property type="match status" value="1"/>
</dbReference>
<dbReference type="Proteomes" id="UP000274131">
    <property type="component" value="Unassembled WGS sequence"/>
</dbReference>
<keyword evidence="13" id="KW-0472">Membrane</keyword>
<dbReference type="EC" id="4.1.1.65" evidence="3"/>
<evidence type="ECO:0000256" key="5">
    <source>
        <dbReference type="ARBA" id="ARBA00022793"/>
    </source>
</evidence>
<dbReference type="PANTHER" id="PTHR10067">
    <property type="entry name" value="PHOSPHATIDYLSERINE DECARBOXYLASE"/>
    <property type="match status" value="1"/>
</dbReference>
<evidence type="ECO:0000256" key="11">
    <source>
        <dbReference type="ARBA" id="ARBA00024326"/>
    </source>
</evidence>
<comment type="cofactor">
    <cofactor evidence="1">
        <name>pyruvate</name>
        <dbReference type="ChEBI" id="CHEBI:15361"/>
    </cofactor>
</comment>
<dbReference type="UniPathway" id="UPA00558"/>
<dbReference type="NCBIfam" id="TIGR00163">
    <property type="entry name" value="PS_decarb"/>
    <property type="match status" value="1"/>
</dbReference>
<evidence type="ECO:0000256" key="10">
    <source>
        <dbReference type="ARBA" id="ARBA00023317"/>
    </source>
</evidence>
<dbReference type="STRING" id="51028.A0A0N4UX22"/>
<evidence type="ECO:0000256" key="6">
    <source>
        <dbReference type="ARBA" id="ARBA00023098"/>
    </source>
</evidence>
<dbReference type="EMBL" id="UXUI01007264">
    <property type="protein sequence ID" value="VDD86628.1"/>
    <property type="molecule type" value="Genomic_DNA"/>
</dbReference>
<evidence type="ECO:0000313" key="16">
    <source>
        <dbReference type="WBParaSite" id="EVEC_0000206301-mRNA-1"/>
    </source>
</evidence>
<evidence type="ECO:0000256" key="1">
    <source>
        <dbReference type="ARBA" id="ARBA00001928"/>
    </source>
</evidence>
<proteinExistence type="predicted"/>
<keyword evidence="9" id="KW-1208">Phospholipid metabolism</keyword>
<keyword evidence="4" id="KW-0444">Lipid biosynthesis</keyword>
<comment type="pathway">
    <text evidence="2">Lipid metabolism.</text>
</comment>
<evidence type="ECO:0000313" key="15">
    <source>
        <dbReference type="Proteomes" id="UP000274131"/>
    </source>
</evidence>